<keyword evidence="3" id="KW-1185">Reference proteome</keyword>
<feature type="transmembrane region" description="Helical" evidence="1">
    <location>
        <begin position="6"/>
        <end position="25"/>
    </location>
</feature>
<dbReference type="EMBL" id="JARBJD010000285">
    <property type="protein sequence ID" value="KAK2944779.1"/>
    <property type="molecule type" value="Genomic_DNA"/>
</dbReference>
<keyword evidence="1" id="KW-0472">Membrane</keyword>
<evidence type="ECO:0000256" key="1">
    <source>
        <dbReference type="SAM" id="Phobius"/>
    </source>
</evidence>
<proteinExistence type="predicted"/>
<name>A0ABQ9WZ36_9EUKA</name>
<reference evidence="2 3" key="1">
    <citation type="journal article" date="2022" name="bioRxiv">
        <title>Genomics of Preaxostyla Flagellates Illuminates Evolutionary Transitions and the Path Towards Mitochondrial Loss.</title>
        <authorList>
            <person name="Novak L.V.F."/>
            <person name="Treitli S.C."/>
            <person name="Pyrih J."/>
            <person name="Halakuc P."/>
            <person name="Pipaliya S.V."/>
            <person name="Vacek V."/>
            <person name="Brzon O."/>
            <person name="Soukal P."/>
            <person name="Eme L."/>
            <person name="Dacks J.B."/>
            <person name="Karnkowska A."/>
            <person name="Elias M."/>
            <person name="Hampl V."/>
        </authorList>
    </citation>
    <scope>NUCLEOTIDE SEQUENCE [LARGE SCALE GENOMIC DNA]</scope>
    <source>
        <strain evidence="2">NAU3</strain>
        <tissue evidence="2">Gut</tissue>
    </source>
</reference>
<evidence type="ECO:0000313" key="2">
    <source>
        <dbReference type="EMBL" id="KAK2944779.1"/>
    </source>
</evidence>
<organism evidence="2 3">
    <name type="scientific">Blattamonas nauphoetae</name>
    <dbReference type="NCBI Taxonomy" id="2049346"/>
    <lineage>
        <taxon>Eukaryota</taxon>
        <taxon>Metamonada</taxon>
        <taxon>Preaxostyla</taxon>
        <taxon>Oxymonadida</taxon>
        <taxon>Blattamonas</taxon>
    </lineage>
</organism>
<comment type="caution">
    <text evidence="2">The sequence shown here is derived from an EMBL/GenBank/DDBJ whole genome shotgun (WGS) entry which is preliminary data.</text>
</comment>
<dbReference type="Proteomes" id="UP001281761">
    <property type="component" value="Unassembled WGS sequence"/>
</dbReference>
<accession>A0ABQ9WZ36</accession>
<sequence>MMVWLIPVIAVVVVLLLILIIVITCRRKRQSKKEKEALLNNRELDQQEPMDVAKFDEQDPRIIALNADHTNNMLHHIVPTTIGSHAVAKKDFLHVTDCLDKSSQLQAEGKTKMGVKCGAELTEVSVNVNNTLYNRLHKGSPPLDTPNVFRMITGGLAQIAKHNPKMPILTQLSPLWVFLDEQDIPLFQIAAWVRHLDRRVQKAKIPL</sequence>
<protein>
    <submittedName>
        <fullName evidence="2">Uncharacterized protein</fullName>
    </submittedName>
</protein>
<keyword evidence="1" id="KW-1133">Transmembrane helix</keyword>
<gene>
    <name evidence="2" type="ORF">BLNAU_20312</name>
</gene>
<evidence type="ECO:0000313" key="3">
    <source>
        <dbReference type="Proteomes" id="UP001281761"/>
    </source>
</evidence>
<keyword evidence="1" id="KW-0812">Transmembrane</keyword>